<name>A0A8R1HRA6_CAEJA</name>
<protein>
    <submittedName>
        <fullName evidence="1">Uncharacterized protein</fullName>
    </submittedName>
</protein>
<dbReference type="Proteomes" id="UP000005237">
    <property type="component" value="Unassembled WGS sequence"/>
</dbReference>
<evidence type="ECO:0000313" key="2">
    <source>
        <dbReference type="Proteomes" id="UP000005237"/>
    </source>
</evidence>
<evidence type="ECO:0000313" key="1">
    <source>
        <dbReference type="EnsemblMetazoa" id="CJA08888.1"/>
    </source>
</evidence>
<accession>A0A8R1HRA6</accession>
<dbReference type="EnsemblMetazoa" id="CJA08888.1">
    <property type="protein sequence ID" value="CJA08888.1"/>
    <property type="gene ID" value="WBGene00128092"/>
</dbReference>
<keyword evidence="2" id="KW-1185">Reference proteome</keyword>
<reference evidence="2" key="1">
    <citation type="submission" date="2010-08" db="EMBL/GenBank/DDBJ databases">
        <authorList>
            <consortium name="Caenorhabditis japonica Sequencing Consortium"/>
            <person name="Wilson R.K."/>
        </authorList>
    </citation>
    <scope>NUCLEOTIDE SEQUENCE [LARGE SCALE GENOMIC DNA]</scope>
    <source>
        <strain evidence="2">DF5081</strain>
    </source>
</reference>
<proteinExistence type="predicted"/>
<reference evidence="1" key="2">
    <citation type="submission" date="2022-06" db="UniProtKB">
        <authorList>
            <consortium name="EnsemblMetazoa"/>
        </authorList>
    </citation>
    <scope>IDENTIFICATION</scope>
    <source>
        <strain evidence="1">DF5081</strain>
    </source>
</reference>
<organism evidence="1 2">
    <name type="scientific">Caenorhabditis japonica</name>
    <dbReference type="NCBI Taxonomy" id="281687"/>
    <lineage>
        <taxon>Eukaryota</taxon>
        <taxon>Metazoa</taxon>
        <taxon>Ecdysozoa</taxon>
        <taxon>Nematoda</taxon>
        <taxon>Chromadorea</taxon>
        <taxon>Rhabditida</taxon>
        <taxon>Rhabditina</taxon>
        <taxon>Rhabditomorpha</taxon>
        <taxon>Rhabditoidea</taxon>
        <taxon>Rhabditidae</taxon>
        <taxon>Peloderinae</taxon>
        <taxon>Caenorhabditis</taxon>
    </lineage>
</organism>
<sequence>MCRFKCQLYIFRPPVGLHYSVDQLPNRHRLQKRRRAAREAITLTVDRLPQAIRVASTKNESFLVPIVEGQFFNQNVS</sequence>
<dbReference type="AlphaFoldDB" id="A0A8R1HRA6"/>